<dbReference type="Proteomes" id="UP001058860">
    <property type="component" value="Chromosome"/>
</dbReference>
<dbReference type="InterPro" id="IPR031165">
    <property type="entry name" value="GNAT_YJDJ"/>
</dbReference>
<dbReference type="Gene3D" id="3.40.630.30">
    <property type="match status" value="1"/>
</dbReference>
<evidence type="ECO:0000313" key="3">
    <source>
        <dbReference type="Proteomes" id="UP001058860"/>
    </source>
</evidence>
<dbReference type="SUPFAM" id="SSF55729">
    <property type="entry name" value="Acyl-CoA N-acyltransferases (Nat)"/>
    <property type="match status" value="1"/>
</dbReference>
<dbReference type="CDD" id="cd04301">
    <property type="entry name" value="NAT_SF"/>
    <property type="match status" value="1"/>
</dbReference>
<feature type="domain" description="N-acetyltransferase" evidence="1">
    <location>
        <begin position="6"/>
        <end position="92"/>
    </location>
</feature>
<dbReference type="RefSeq" id="WP_353865902.1">
    <property type="nucleotide sequence ID" value="NZ_CP088295.1"/>
</dbReference>
<evidence type="ECO:0000259" key="1">
    <source>
        <dbReference type="PROSITE" id="PS51729"/>
    </source>
</evidence>
<name>A0ABY5PLD5_9ACTN</name>
<proteinExistence type="predicted"/>
<dbReference type="PROSITE" id="PS51729">
    <property type="entry name" value="GNAT_YJDJ"/>
    <property type="match status" value="1"/>
</dbReference>
<reference evidence="3" key="1">
    <citation type="submission" date="2021-11" db="EMBL/GenBank/DDBJ databases">
        <title>Cultivation dependent microbiological survey of springs from the worlds oldest radium mine currently devoted to the extraction of radon-saturated water.</title>
        <authorList>
            <person name="Kapinusova G."/>
            <person name="Smrhova T."/>
            <person name="Strejcek M."/>
            <person name="Suman J."/>
            <person name="Jani K."/>
            <person name="Pajer P."/>
            <person name="Uhlik O."/>
        </authorList>
    </citation>
    <scope>NUCLEOTIDE SEQUENCE [LARGE SCALE GENOMIC DNA]</scope>
    <source>
        <strain evidence="3">J379</strain>
    </source>
</reference>
<dbReference type="PANTHER" id="PTHR31435">
    <property type="entry name" value="PROTEIN NATD1"/>
    <property type="match status" value="1"/>
</dbReference>
<dbReference type="InterPro" id="IPR045057">
    <property type="entry name" value="Gcn5-rel_NAT"/>
</dbReference>
<dbReference type="Pfam" id="PF14542">
    <property type="entry name" value="Acetyltransf_CG"/>
    <property type="match status" value="1"/>
</dbReference>
<gene>
    <name evidence="2" type="ORF">LRS13_07945</name>
</gene>
<evidence type="ECO:0000313" key="2">
    <source>
        <dbReference type="EMBL" id="UUY05441.1"/>
    </source>
</evidence>
<keyword evidence="3" id="KW-1185">Reference proteome</keyword>
<dbReference type="InterPro" id="IPR016181">
    <property type="entry name" value="Acyl_CoA_acyltransferase"/>
</dbReference>
<dbReference type="PANTHER" id="PTHR31435:SF10">
    <property type="entry name" value="BSR4717 PROTEIN"/>
    <property type="match status" value="1"/>
</dbReference>
<protein>
    <submittedName>
        <fullName evidence="2">N-acetyltransferase</fullName>
    </submittedName>
</protein>
<accession>A0ABY5PLD5</accession>
<dbReference type="EMBL" id="CP088295">
    <property type="protein sequence ID" value="UUY05441.1"/>
    <property type="molecule type" value="Genomic_DNA"/>
</dbReference>
<sequence>MSPVVRENPDEQRYEIHVDGTLGGFAQYRARPGLLAFIHTEIDPAFEGQGLGGTLVGFALDDARARELAVLPFCPFVNAYIRRHPEYTDLVPAEHRERFGL</sequence>
<organism evidence="2 3">
    <name type="scientific">Svornostia abyssi</name>
    <dbReference type="NCBI Taxonomy" id="2898438"/>
    <lineage>
        <taxon>Bacteria</taxon>
        <taxon>Bacillati</taxon>
        <taxon>Actinomycetota</taxon>
        <taxon>Thermoleophilia</taxon>
        <taxon>Solirubrobacterales</taxon>
        <taxon>Baekduiaceae</taxon>
        <taxon>Svornostia</taxon>
    </lineage>
</organism>